<dbReference type="Proteomes" id="UP000298061">
    <property type="component" value="Unassembled WGS sequence"/>
</dbReference>
<evidence type="ECO:0000259" key="8">
    <source>
        <dbReference type="Pfam" id="PF18388"/>
    </source>
</evidence>
<proteinExistence type="inferred from homology"/>
<reference evidence="9 10" key="1">
    <citation type="submission" date="2019-02" db="EMBL/GenBank/DDBJ databases">
        <title>Genome sequencing of the rare red list fungi Hericium alpestre (H. flagellum).</title>
        <authorList>
            <person name="Buettner E."/>
            <person name="Kellner H."/>
        </authorList>
    </citation>
    <scope>NUCLEOTIDE SEQUENCE [LARGE SCALE GENOMIC DNA]</scope>
    <source>
        <strain evidence="9 10">DSM 108284</strain>
    </source>
</reference>
<evidence type="ECO:0000256" key="3">
    <source>
        <dbReference type="ARBA" id="ARBA00013784"/>
    </source>
</evidence>
<dbReference type="AlphaFoldDB" id="A0A4Y9ZLW3"/>
<gene>
    <name evidence="9" type="ORF">EWM64_g8250</name>
</gene>
<keyword evidence="10" id="KW-1185">Reference proteome</keyword>
<dbReference type="InterPro" id="IPR040666">
    <property type="entry name" value="Atg29_N"/>
</dbReference>
<keyword evidence="4" id="KW-0813">Transport</keyword>
<evidence type="ECO:0000256" key="2">
    <source>
        <dbReference type="ARBA" id="ARBA00010082"/>
    </source>
</evidence>
<dbReference type="GO" id="GO:0000045">
    <property type="term" value="P:autophagosome assembly"/>
    <property type="evidence" value="ECO:0007669"/>
    <property type="project" value="InterPro"/>
</dbReference>
<organism evidence="9 10">
    <name type="scientific">Hericium alpestre</name>
    <dbReference type="NCBI Taxonomy" id="135208"/>
    <lineage>
        <taxon>Eukaryota</taxon>
        <taxon>Fungi</taxon>
        <taxon>Dikarya</taxon>
        <taxon>Basidiomycota</taxon>
        <taxon>Agaricomycotina</taxon>
        <taxon>Agaricomycetes</taxon>
        <taxon>Russulales</taxon>
        <taxon>Hericiaceae</taxon>
        <taxon>Hericium</taxon>
    </lineage>
</organism>
<evidence type="ECO:0000256" key="4">
    <source>
        <dbReference type="ARBA" id="ARBA00022448"/>
    </source>
</evidence>
<feature type="compositionally biased region" description="Basic and acidic residues" evidence="7">
    <location>
        <begin position="109"/>
        <end position="121"/>
    </location>
</feature>
<dbReference type="OrthoDB" id="21072at2759"/>
<feature type="region of interest" description="Disordered" evidence="7">
    <location>
        <begin position="88"/>
        <end position="123"/>
    </location>
</feature>
<evidence type="ECO:0000256" key="7">
    <source>
        <dbReference type="SAM" id="MobiDB-lite"/>
    </source>
</evidence>
<feature type="compositionally biased region" description="Basic and acidic residues" evidence="7">
    <location>
        <begin position="234"/>
        <end position="246"/>
    </location>
</feature>
<feature type="non-terminal residue" evidence="9">
    <location>
        <position position="1"/>
    </location>
</feature>
<feature type="compositionally biased region" description="Low complexity" evidence="7">
    <location>
        <begin position="334"/>
        <end position="349"/>
    </location>
</feature>
<keyword evidence="5" id="KW-0653">Protein transport</keyword>
<evidence type="ECO:0000313" key="10">
    <source>
        <dbReference type="Proteomes" id="UP000298061"/>
    </source>
</evidence>
<evidence type="ECO:0000256" key="1">
    <source>
        <dbReference type="ARBA" id="ARBA00004329"/>
    </source>
</evidence>
<dbReference type="PANTHER" id="PTHR40012">
    <property type="entry name" value="AUTOPHAGY-RELATED PROTEIN 29"/>
    <property type="match status" value="1"/>
</dbReference>
<dbReference type="STRING" id="135208.A0A4Y9ZLW3"/>
<dbReference type="GO" id="GO:0000407">
    <property type="term" value="C:phagophore assembly site"/>
    <property type="evidence" value="ECO:0007669"/>
    <property type="project" value="UniProtKB-SubCell"/>
</dbReference>
<evidence type="ECO:0000256" key="6">
    <source>
        <dbReference type="ARBA" id="ARBA00023006"/>
    </source>
</evidence>
<dbReference type="Pfam" id="PF18388">
    <property type="entry name" value="ATG29_N"/>
    <property type="match status" value="1"/>
</dbReference>
<keyword evidence="6" id="KW-0072">Autophagy</keyword>
<feature type="compositionally biased region" description="Polar residues" evidence="7">
    <location>
        <begin position="154"/>
        <end position="166"/>
    </location>
</feature>
<name>A0A4Y9ZLW3_9AGAM</name>
<protein>
    <recommendedName>
        <fullName evidence="3">Autophagy-related protein 29</fullName>
    </recommendedName>
</protein>
<evidence type="ECO:0000313" key="9">
    <source>
        <dbReference type="EMBL" id="TFY75762.1"/>
    </source>
</evidence>
<dbReference type="PANTHER" id="PTHR40012:SF1">
    <property type="entry name" value="AUTOPHAGY-RELATED PROTEIN 29"/>
    <property type="match status" value="1"/>
</dbReference>
<feature type="compositionally biased region" description="Low complexity" evidence="7">
    <location>
        <begin position="268"/>
        <end position="285"/>
    </location>
</feature>
<dbReference type="EMBL" id="SFCI01001443">
    <property type="protein sequence ID" value="TFY75762.1"/>
    <property type="molecule type" value="Genomic_DNA"/>
</dbReference>
<feature type="region of interest" description="Disordered" evidence="7">
    <location>
        <begin position="229"/>
        <end position="349"/>
    </location>
</feature>
<comment type="subcellular location">
    <subcellularLocation>
        <location evidence="1">Preautophagosomal structure</location>
    </subcellularLocation>
</comment>
<feature type="compositionally biased region" description="Low complexity" evidence="7">
    <location>
        <begin position="293"/>
        <end position="318"/>
    </location>
</feature>
<sequence length="374" mass="40190">HMSTSSVRVIVRLPYNRPEQPHPDPPPVEWNADKENYLWDVIARSRAADSAVPDWKALAARLGVPLPYLLYRAQTRYEQDLRGLQDIRGALSPSGTHAQPKSPDLEAESSDRPSVLRRDTSRLGNAVKLSSSIRLTTPLGVRARLNSLGGHSATRMNKVSSSSVITLQGHRRDHGAYHRPSSASSASHSDSEDETEQTEDAERQAEEEQTLNNKLKALEKMMTDDTLGLVSSVRDARKGKDAERGRHGALSPNSRADIPDGLRQDTLSRSQSVSSMSSPQGSIPSMPSPPPESQSSMGRHLSPPGGSNGPPSVSPRSGKGPQMRYVVKTRASDKGSSTQGSSASSFSDISDAGLSVSALESALMSDTRGGSSRL</sequence>
<feature type="domain" description="Atg29 N-terminal" evidence="8">
    <location>
        <begin position="8"/>
        <end position="64"/>
    </location>
</feature>
<comment type="caution">
    <text evidence="9">The sequence shown here is derived from an EMBL/GenBank/DDBJ whole genome shotgun (WGS) entry which is preliminary data.</text>
</comment>
<dbReference type="Gene3D" id="1.10.10.2570">
    <property type="match status" value="1"/>
</dbReference>
<feature type="region of interest" description="Disordered" evidence="7">
    <location>
        <begin position="152"/>
        <end position="209"/>
    </location>
</feature>
<evidence type="ECO:0000256" key="5">
    <source>
        <dbReference type="ARBA" id="ARBA00022927"/>
    </source>
</evidence>
<dbReference type="GO" id="GO:0015031">
    <property type="term" value="P:protein transport"/>
    <property type="evidence" value="ECO:0007669"/>
    <property type="project" value="UniProtKB-KW"/>
</dbReference>
<dbReference type="InterPro" id="IPR039113">
    <property type="entry name" value="ATG29"/>
</dbReference>
<accession>A0A4Y9ZLW3</accession>
<dbReference type="InterPro" id="IPR039362">
    <property type="entry name" value="ATG29_sf"/>
</dbReference>
<comment type="similarity">
    <text evidence="2">Belongs to the ATG29 family.</text>
</comment>